<gene>
    <name evidence="2" type="ORF">PR048_003880</name>
</gene>
<dbReference type="EMBL" id="JARBHB010000001">
    <property type="protein sequence ID" value="KAJ8898520.1"/>
    <property type="molecule type" value="Genomic_DNA"/>
</dbReference>
<organism evidence="2 3">
    <name type="scientific">Dryococelus australis</name>
    <dbReference type="NCBI Taxonomy" id="614101"/>
    <lineage>
        <taxon>Eukaryota</taxon>
        <taxon>Metazoa</taxon>
        <taxon>Ecdysozoa</taxon>
        <taxon>Arthropoda</taxon>
        <taxon>Hexapoda</taxon>
        <taxon>Insecta</taxon>
        <taxon>Pterygota</taxon>
        <taxon>Neoptera</taxon>
        <taxon>Polyneoptera</taxon>
        <taxon>Phasmatodea</taxon>
        <taxon>Verophasmatodea</taxon>
        <taxon>Anareolatae</taxon>
        <taxon>Phasmatidae</taxon>
        <taxon>Eurycanthinae</taxon>
        <taxon>Dryococelus</taxon>
    </lineage>
</organism>
<accession>A0ABQ9IPB1</accession>
<evidence type="ECO:0000313" key="3">
    <source>
        <dbReference type="Proteomes" id="UP001159363"/>
    </source>
</evidence>
<evidence type="ECO:0000313" key="2">
    <source>
        <dbReference type="EMBL" id="KAJ8898520.1"/>
    </source>
</evidence>
<sequence>MRPGIEPGSPRWETSSLTTQPPRPLVNVDIDEHAACCSMGWRSTRDSSTVLITQLSYCNIRALAFPTTRSATPPPGNKPTLHCIDKTQSGLQWKNLLGSITPRLDHRSSREPDQMSASVSAIPISLRPHDQQAVEWTSHPHAPSNGCSRQGGWAASAAFTWRGGEGAARETCFLTVSRRRAITWSLARAVKATPQSSHAVAQALYQAVDKYTQTIWRGYCRLASDQPLFGEQYSADPYDRRTGIDRTIGMGLCGLWRRIAKYCLGLVWTVDREFHFVYKFSQGHGHGVKVTDVRSSSLSRRLNVKSSRRVESWRVPLDVAGAGFR</sequence>
<evidence type="ECO:0000256" key="1">
    <source>
        <dbReference type="SAM" id="MobiDB-lite"/>
    </source>
</evidence>
<proteinExistence type="predicted"/>
<comment type="caution">
    <text evidence="2">The sequence shown here is derived from an EMBL/GenBank/DDBJ whole genome shotgun (WGS) entry which is preliminary data.</text>
</comment>
<protein>
    <submittedName>
        <fullName evidence="2">Uncharacterized protein</fullName>
    </submittedName>
</protein>
<name>A0ABQ9IPB1_9NEOP</name>
<keyword evidence="3" id="KW-1185">Reference proteome</keyword>
<dbReference type="Proteomes" id="UP001159363">
    <property type="component" value="Chromosome 1"/>
</dbReference>
<feature type="region of interest" description="Disordered" evidence="1">
    <location>
        <begin position="1"/>
        <end position="23"/>
    </location>
</feature>
<reference evidence="2 3" key="1">
    <citation type="submission" date="2023-02" db="EMBL/GenBank/DDBJ databases">
        <title>LHISI_Scaffold_Assembly.</title>
        <authorList>
            <person name="Stuart O.P."/>
            <person name="Cleave R."/>
            <person name="Magrath M.J.L."/>
            <person name="Mikheyev A.S."/>
        </authorList>
    </citation>
    <scope>NUCLEOTIDE SEQUENCE [LARGE SCALE GENOMIC DNA]</scope>
    <source>
        <strain evidence="2">Daus_M_001</strain>
        <tissue evidence="2">Leg muscle</tissue>
    </source>
</reference>